<reference evidence="2" key="1">
    <citation type="journal article" date="2011" name="PLoS Genet.">
        <title>Genomic analysis of the necrotrophic fungal pathogens Sclerotinia sclerotiorum and Botrytis cinerea.</title>
        <authorList>
            <person name="Amselem J."/>
            <person name="Cuomo C.A."/>
            <person name="van Kan J.A."/>
            <person name="Viaud M."/>
            <person name="Benito E.P."/>
            <person name="Couloux A."/>
            <person name="Coutinho P.M."/>
            <person name="de Vries R.P."/>
            <person name="Dyer P.S."/>
            <person name="Fillinger S."/>
            <person name="Fournier E."/>
            <person name="Gout L."/>
            <person name="Hahn M."/>
            <person name="Kohn L."/>
            <person name="Lapalu N."/>
            <person name="Plummer K.M."/>
            <person name="Pradier J.M."/>
            <person name="Quevillon E."/>
            <person name="Sharon A."/>
            <person name="Simon A."/>
            <person name="ten Have A."/>
            <person name="Tudzynski B."/>
            <person name="Tudzynski P."/>
            <person name="Wincker P."/>
            <person name="Andrew M."/>
            <person name="Anthouard V."/>
            <person name="Beever R.E."/>
            <person name="Beffa R."/>
            <person name="Benoit I."/>
            <person name="Bouzid O."/>
            <person name="Brault B."/>
            <person name="Chen Z."/>
            <person name="Choquer M."/>
            <person name="Collemare J."/>
            <person name="Cotton P."/>
            <person name="Danchin E.G."/>
            <person name="Da Silva C."/>
            <person name="Gautier A."/>
            <person name="Giraud C."/>
            <person name="Giraud T."/>
            <person name="Gonzalez C."/>
            <person name="Grossetete S."/>
            <person name="Guldener U."/>
            <person name="Henrissat B."/>
            <person name="Howlett B.J."/>
            <person name="Kodira C."/>
            <person name="Kretschmer M."/>
            <person name="Lappartient A."/>
            <person name="Leroch M."/>
            <person name="Levis C."/>
            <person name="Mauceli E."/>
            <person name="Neuveglise C."/>
            <person name="Oeser B."/>
            <person name="Pearson M."/>
            <person name="Poulain J."/>
            <person name="Poussereau N."/>
            <person name="Quesneville H."/>
            <person name="Rascle C."/>
            <person name="Schumacher J."/>
            <person name="Segurens B."/>
            <person name="Sexton A."/>
            <person name="Silva E."/>
            <person name="Sirven C."/>
            <person name="Soanes D.M."/>
            <person name="Talbot N.J."/>
            <person name="Templeton M."/>
            <person name="Yandava C."/>
            <person name="Yarden O."/>
            <person name="Zeng Q."/>
            <person name="Rollins J.A."/>
            <person name="Lebrun M.H."/>
            <person name="Dickman M."/>
        </authorList>
    </citation>
    <scope>NUCLEOTIDE SEQUENCE [LARGE SCALE GENOMIC DNA]</scope>
    <source>
        <strain evidence="2">ATCC 18683 / 1980 / Ss-1</strain>
    </source>
</reference>
<protein>
    <submittedName>
        <fullName evidence="1">Uncharacterized protein</fullName>
    </submittedName>
</protein>
<dbReference type="HOGENOM" id="CLU_2499220_0_0_1"/>
<dbReference type="GeneID" id="5494053"/>
<dbReference type="Proteomes" id="UP000001312">
    <property type="component" value="Unassembled WGS sequence"/>
</dbReference>
<evidence type="ECO:0000313" key="2">
    <source>
        <dbReference type="Proteomes" id="UP000001312"/>
    </source>
</evidence>
<dbReference type="AlphaFoldDB" id="A7E7P6"/>
<dbReference type="EMBL" id="CH476622">
    <property type="protein sequence ID" value="EDN96398.1"/>
    <property type="molecule type" value="Genomic_DNA"/>
</dbReference>
<sequence length="86" mass="9706">MYPSSRVIYAVTHGSSRNAWILIPRAPQSQRPSANWRLRNGTAFDSLSITAPLTGKRQYKVFKTNIYIIIPSSSNTQKKLIVARKS</sequence>
<gene>
    <name evidence="1" type="ORF">SS1G_01324</name>
</gene>
<keyword evidence="2" id="KW-1185">Reference proteome</keyword>
<name>A7E7P6_SCLS1</name>
<dbReference type="KEGG" id="ssl:SS1G_01324"/>
<dbReference type="InParanoid" id="A7E7P6"/>
<evidence type="ECO:0000313" key="1">
    <source>
        <dbReference type="EMBL" id="EDN96398.1"/>
    </source>
</evidence>
<accession>A7E7P6</accession>
<dbReference type="RefSeq" id="XP_001597130.1">
    <property type="nucleotide sequence ID" value="XM_001597080.1"/>
</dbReference>
<proteinExistence type="predicted"/>
<organism evidence="1 2">
    <name type="scientific">Sclerotinia sclerotiorum (strain ATCC 18683 / 1980 / Ss-1)</name>
    <name type="common">White mold</name>
    <name type="synonym">Whetzelinia sclerotiorum</name>
    <dbReference type="NCBI Taxonomy" id="665079"/>
    <lineage>
        <taxon>Eukaryota</taxon>
        <taxon>Fungi</taxon>
        <taxon>Dikarya</taxon>
        <taxon>Ascomycota</taxon>
        <taxon>Pezizomycotina</taxon>
        <taxon>Leotiomycetes</taxon>
        <taxon>Helotiales</taxon>
        <taxon>Sclerotiniaceae</taxon>
        <taxon>Sclerotinia</taxon>
    </lineage>
</organism>